<dbReference type="Proteomes" id="UP000325296">
    <property type="component" value="Unassembled WGS sequence"/>
</dbReference>
<organism evidence="1 2">
    <name type="scientific">Pseudomonas brenneri</name>
    <dbReference type="NCBI Taxonomy" id="129817"/>
    <lineage>
        <taxon>Bacteria</taxon>
        <taxon>Pseudomonadati</taxon>
        <taxon>Pseudomonadota</taxon>
        <taxon>Gammaproteobacteria</taxon>
        <taxon>Pseudomonadales</taxon>
        <taxon>Pseudomonadaceae</taxon>
        <taxon>Pseudomonas</taxon>
    </lineage>
</organism>
<protein>
    <submittedName>
        <fullName evidence="1">Uncharacterized protein</fullName>
    </submittedName>
</protein>
<dbReference type="EMBL" id="VUOL01000002">
    <property type="protein sequence ID" value="KAA2232652.1"/>
    <property type="molecule type" value="Genomic_DNA"/>
</dbReference>
<evidence type="ECO:0000313" key="1">
    <source>
        <dbReference type="EMBL" id="KAA2232652.1"/>
    </source>
</evidence>
<proteinExistence type="predicted"/>
<dbReference type="AlphaFoldDB" id="A0A5B2V289"/>
<sequence length="88" mass="8813">MLKKPAVAAGFFMGDSFSAVMTSVGAGLPAKIVNDNAGCLTSRGALGFFAGKPAPTVISSCGAVRAARSSYESAHPAISRLPRPCPSG</sequence>
<accession>A0A5B2V289</accession>
<comment type="caution">
    <text evidence="1">The sequence shown here is derived from an EMBL/GenBank/DDBJ whole genome shotgun (WGS) entry which is preliminary data.</text>
</comment>
<reference evidence="1 2" key="1">
    <citation type="submission" date="2019-09" db="EMBL/GenBank/DDBJ databases">
        <title>Draft genome sequence of Pseudomonas brenneri CCUG 51514(T).</title>
        <authorList>
            <person name="Tunovic T."/>
            <person name="Pineiro-Iglesias B."/>
            <person name="Unosson C."/>
            <person name="Inganas E."/>
            <person name="Ohlen M."/>
            <person name="Cardew S."/>
            <person name="Jensie-Markopoulos S."/>
            <person name="Salva-Serra F."/>
            <person name="Jaen-Luchoro D."/>
            <person name="Svensson-Stadler L."/>
            <person name="Chun J."/>
            <person name="Moore E."/>
        </authorList>
    </citation>
    <scope>NUCLEOTIDE SEQUENCE [LARGE SCALE GENOMIC DNA]</scope>
    <source>
        <strain evidence="1 2">CCUG 51514</strain>
    </source>
</reference>
<evidence type="ECO:0000313" key="2">
    <source>
        <dbReference type="Proteomes" id="UP000325296"/>
    </source>
</evidence>
<name>A0A5B2V289_9PSED</name>
<gene>
    <name evidence="1" type="ORF">F1720_03630</name>
</gene>